<comment type="caution">
    <text evidence="3">The sequence shown here is derived from an EMBL/GenBank/DDBJ whole genome shotgun (WGS) entry which is preliminary data.</text>
</comment>
<feature type="domain" description="F-box" evidence="2">
    <location>
        <begin position="17"/>
        <end position="62"/>
    </location>
</feature>
<evidence type="ECO:0000313" key="4">
    <source>
        <dbReference type="Proteomes" id="UP001175261"/>
    </source>
</evidence>
<keyword evidence="4" id="KW-1185">Reference proteome</keyword>
<evidence type="ECO:0000313" key="3">
    <source>
        <dbReference type="EMBL" id="KAK0388505.1"/>
    </source>
</evidence>
<feature type="compositionally biased region" description="Acidic residues" evidence="1">
    <location>
        <begin position="315"/>
        <end position="324"/>
    </location>
</feature>
<evidence type="ECO:0000259" key="2">
    <source>
        <dbReference type="PROSITE" id="PS50181"/>
    </source>
</evidence>
<feature type="region of interest" description="Disordered" evidence="1">
    <location>
        <begin position="308"/>
        <end position="335"/>
    </location>
</feature>
<feature type="region of interest" description="Disordered" evidence="1">
    <location>
        <begin position="897"/>
        <end position="968"/>
    </location>
</feature>
<feature type="compositionally biased region" description="Polar residues" evidence="1">
    <location>
        <begin position="464"/>
        <end position="484"/>
    </location>
</feature>
<dbReference type="EMBL" id="JAPDFR010000003">
    <property type="protein sequence ID" value="KAK0388505.1"/>
    <property type="molecule type" value="Genomic_DNA"/>
</dbReference>
<name>A0AA39L943_SARSR</name>
<dbReference type="AlphaFoldDB" id="A0AA39L943"/>
<dbReference type="InterPro" id="IPR036047">
    <property type="entry name" value="F-box-like_dom_sf"/>
</dbReference>
<feature type="region of interest" description="Disordered" evidence="1">
    <location>
        <begin position="464"/>
        <end position="547"/>
    </location>
</feature>
<dbReference type="PROSITE" id="PS50181">
    <property type="entry name" value="FBOX"/>
    <property type="match status" value="1"/>
</dbReference>
<feature type="compositionally biased region" description="Polar residues" evidence="1">
    <location>
        <begin position="497"/>
        <end position="514"/>
    </location>
</feature>
<feature type="region of interest" description="Disordered" evidence="1">
    <location>
        <begin position="646"/>
        <end position="665"/>
    </location>
</feature>
<feature type="region of interest" description="Disordered" evidence="1">
    <location>
        <begin position="563"/>
        <end position="583"/>
    </location>
</feature>
<dbReference type="Pfam" id="PF12937">
    <property type="entry name" value="F-box-like"/>
    <property type="match status" value="1"/>
</dbReference>
<evidence type="ECO:0000256" key="1">
    <source>
        <dbReference type="SAM" id="MobiDB-lite"/>
    </source>
</evidence>
<accession>A0AA39L943</accession>
<sequence>MADEAGGSEVGRREKPPFRFLDLPPEVQHGIIAQCSTPDLICVALVSKRFRELAASQLYRNFHIVFPDDDDLNFDSPIDGLAGGLDTFTTSDYNYAQHLKDLSMDTLSAGFKGEQSYQSYLYSSSCGKFLNTLLHLTLRRSRCLQTFRWNIRVELSRPVYEELHRIRTLKNLHIRMQAGESYYRAPPPLPVSAGPHQESSHLHWGSTPPPPMPSMGLPLASSPPVAGNAASNFWPSHRPPTRNRLMKRGGDVKIPTTLAGFRDLHSLSVLDIDHTDLVDELRTCIRNSGKLKELHLSFSDALAQQTRTSNLLNPDPDDSDVDDDYAAHDHESSLNNSAPAKLFRAAEERKIQEAVLGKILGVEPVLLKKRNMPSISEPGPSSLRSENGKDEEQNPEEDAKEAFRASLAKVSRQLMSMQAGSNDLSSAQQEILDLIATAAKKYIEAPEISAFKKDINLEGNSVKNEQYGESSSKAATEPNGSSPVSGFVASGEREDLSTTLTSRRNGKATGSPTHNIDIEHAEHVDDGQGDETDHLQQARNNGDTGLGAQSIIALPSSVALPLSPTASPPVHAPRGSSSTRKDKSLLKLKAECADLQDEATAVARRIQDLRLDDPGQHEEFLEKAEQDLISLNLSIASLKKSIRSAERNSGSSAHDAESSSHATADYTRKTRGLSLESLSIHLIPVKPSVLSRSINLRCLKQLTLLNVGNQAPIWALLKRENTIQPLALRSVYTDHVSTPFILCMAALPELHELYMLQRSPKHRPESEAPPCTVRLDHIRRLVLSKHIGELKRLMIKDESNSTDWDINEKTMIMICTRGLKLEELAVSMNIHAVHAFMQYFSGLISLRALNILHFRNDDTCIWVMREILRFIVDNLSHHPELKLEWIAMENDRVDRIIRPSISEKDDDSDSEGKGEDRGKKKRSGSGNGLGKPKTQTDAHDAYPIMPSIELDTDSESDEDSHDSGQRLRFRTVGPLQFYDAWGVKIFEKEIRAGKL</sequence>
<feature type="region of interest" description="Disordered" evidence="1">
    <location>
        <begin position="188"/>
        <end position="209"/>
    </location>
</feature>
<proteinExistence type="predicted"/>
<feature type="region of interest" description="Disordered" evidence="1">
    <location>
        <begin position="371"/>
        <end position="402"/>
    </location>
</feature>
<dbReference type="InterPro" id="IPR001810">
    <property type="entry name" value="F-box_dom"/>
</dbReference>
<feature type="compositionally biased region" description="Low complexity" evidence="1">
    <location>
        <begin position="649"/>
        <end position="665"/>
    </location>
</feature>
<reference evidence="3" key="1">
    <citation type="submission" date="2022-10" db="EMBL/GenBank/DDBJ databases">
        <title>Determination and structural analysis of whole genome sequence of Sarocladium strictum F4-1.</title>
        <authorList>
            <person name="Hu L."/>
            <person name="Jiang Y."/>
        </authorList>
    </citation>
    <scope>NUCLEOTIDE SEQUENCE</scope>
    <source>
        <strain evidence="3">F4-1</strain>
    </source>
</reference>
<feature type="compositionally biased region" description="Acidic residues" evidence="1">
    <location>
        <begin position="950"/>
        <end position="960"/>
    </location>
</feature>
<feature type="compositionally biased region" description="Basic and acidic residues" evidence="1">
    <location>
        <begin position="516"/>
        <end position="536"/>
    </location>
</feature>
<dbReference type="SUPFAM" id="SSF81383">
    <property type="entry name" value="F-box domain"/>
    <property type="match status" value="1"/>
</dbReference>
<dbReference type="Proteomes" id="UP001175261">
    <property type="component" value="Unassembled WGS sequence"/>
</dbReference>
<protein>
    <recommendedName>
        <fullName evidence="2">F-box domain-containing protein</fullName>
    </recommendedName>
</protein>
<gene>
    <name evidence="3" type="ORF">NLU13_4748</name>
</gene>
<organism evidence="3 4">
    <name type="scientific">Sarocladium strictum</name>
    <name type="common">Black bundle disease fungus</name>
    <name type="synonym">Acremonium strictum</name>
    <dbReference type="NCBI Taxonomy" id="5046"/>
    <lineage>
        <taxon>Eukaryota</taxon>
        <taxon>Fungi</taxon>
        <taxon>Dikarya</taxon>
        <taxon>Ascomycota</taxon>
        <taxon>Pezizomycotina</taxon>
        <taxon>Sordariomycetes</taxon>
        <taxon>Hypocreomycetidae</taxon>
        <taxon>Hypocreales</taxon>
        <taxon>Sarocladiaceae</taxon>
        <taxon>Sarocladium</taxon>
    </lineage>
</organism>